<comment type="caution">
    <text evidence="2">The sequence shown here is derived from an EMBL/GenBank/DDBJ whole genome shotgun (WGS) entry which is preliminary data.</text>
</comment>
<evidence type="ECO:0000256" key="1">
    <source>
        <dbReference type="RuleBase" id="RU363076"/>
    </source>
</evidence>
<keyword evidence="3" id="KW-1185">Reference proteome</keyword>
<dbReference type="Pfam" id="PF02104">
    <property type="entry name" value="SURF1"/>
    <property type="match status" value="1"/>
</dbReference>
<keyword evidence="1" id="KW-0472">Membrane</keyword>
<evidence type="ECO:0000313" key="2">
    <source>
        <dbReference type="EMBL" id="TDR20573.1"/>
    </source>
</evidence>
<dbReference type="AlphaFoldDB" id="A0A4R6XT20"/>
<gene>
    <name evidence="2" type="ORF">C8D91_1547</name>
</gene>
<proteinExistence type="inferred from homology"/>
<protein>
    <recommendedName>
        <fullName evidence="1">SURF1-like protein</fullName>
    </recommendedName>
</protein>
<keyword evidence="1" id="KW-1003">Cell membrane</keyword>
<dbReference type="CDD" id="cd06662">
    <property type="entry name" value="SURF1"/>
    <property type="match status" value="1"/>
</dbReference>
<keyword evidence="1" id="KW-1133">Transmembrane helix</keyword>
<comment type="similarity">
    <text evidence="1">Belongs to the SURF1 family.</text>
</comment>
<feature type="transmembrane region" description="Helical" evidence="1">
    <location>
        <begin position="192"/>
        <end position="211"/>
    </location>
</feature>
<organism evidence="2 3">
    <name type="scientific">Marinicella litoralis</name>
    <dbReference type="NCBI Taxonomy" id="644220"/>
    <lineage>
        <taxon>Bacteria</taxon>
        <taxon>Pseudomonadati</taxon>
        <taxon>Pseudomonadota</taxon>
        <taxon>Gammaproteobacteria</taxon>
        <taxon>Lysobacterales</taxon>
        <taxon>Marinicellaceae</taxon>
        <taxon>Marinicella</taxon>
    </lineage>
</organism>
<dbReference type="EMBL" id="SNZB01000003">
    <property type="protein sequence ID" value="TDR20573.1"/>
    <property type="molecule type" value="Genomic_DNA"/>
</dbReference>
<dbReference type="PROSITE" id="PS50895">
    <property type="entry name" value="SURF1"/>
    <property type="match status" value="1"/>
</dbReference>
<comment type="caution">
    <text evidence="1">Lacks conserved residue(s) required for the propagation of feature annotation.</text>
</comment>
<comment type="subcellular location">
    <subcellularLocation>
        <location evidence="1">Cell membrane</location>
        <topology evidence="1">Multi-pass membrane protein</topology>
    </subcellularLocation>
</comment>
<sequence length="217" mass="24690">MLWAGFWQLGRAEEKSAINVKMAEAIFKQPVNTDDWEQLSAFDSVAVTGHYANTHFLLDNQIMDGQVGHFVYSAFKTTRGIWLLINRGWVADDQQDFNATGAQVALRGLVADWPRPGVQLGEQVLENQSIQHVTYLPQAQVHGLLKQRLCSVDVGRECAILPVVLKLDPAMEQGYHRKWQLPRMTADKHQAYAVQWFTMSLVLCLIYVVFLRKIYSS</sequence>
<keyword evidence="1" id="KW-0812">Transmembrane</keyword>
<accession>A0A4R6XT20</accession>
<dbReference type="Proteomes" id="UP000295724">
    <property type="component" value="Unassembled WGS sequence"/>
</dbReference>
<dbReference type="InterPro" id="IPR002994">
    <property type="entry name" value="Surf1/Shy1"/>
</dbReference>
<dbReference type="GO" id="GO:0005886">
    <property type="term" value="C:plasma membrane"/>
    <property type="evidence" value="ECO:0007669"/>
    <property type="project" value="UniProtKB-SubCell"/>
</dbReference>
<reference evidence="2 3" key="1">
    <citation type="submission" date="2019-03" db="EMBL/GenBank/DDBJ databases">
        <title>Genomic Encyclopedia of Type Strains, Phase IV (KMG-IV): sequencing the most valuable type-strain genomes for metagenomic binning, comparative biology and taxonomic classification.</title>
        <authorList>
            <person name="Goeker M."/>
        </authorList>
    </citation>
    <scope>NUCLEOTIDE SEQUENCE [LARGE SCALE GENOMIC DNA]</scope>
    <source>
        <strain evidence="2 3">DSM 25488</strain>
    </source>
</reference>
<name>A0A4R6XT20_9GAMM</name>
<evidence type="ECO:0000313" key="3">
    <source>
        <dbReference type="Proteomes" id="UP000295724"/>
    </source>
</evidence>